<dbReference type="Proteomes" id="UP001501821">
    <property type="component" value="Unassembled WGS sequence"/>
</dbReference>
<proteinExistence type="predicted"/>
<accession>A0ABP7IAI2</accession>
<organism evidence="2 3">
    <name type="scientific">Nocardioides panacisoli</name>
    <dbReference type="NCBI Taxonomy" id="627624"/>
    <lineage>
        <taxon>Bacteria</taxon>
        <taxon>Bacillati</taxon>
        <taxon>Actinomycetota</taxon>
        <taxon>Actinomycetes</taxon>
        <taxon>Propionibacteriales</taxon>
        <taxon>Nocardioidaceae</taxon>
        <taxon>Nocardioides</taxon>
    </lineage>
</organism>
<comment type="caution">
    <text evidence="2">The sequence shown here is derived from an EMBL/GenBank/DDBJ whole genome shotgun (WGS) entry which is preliminary data.</text>
</comment>
<dbReference type="RefSeq" id="WP_344773908.1">
    <property type="nucleotide sequence ID" value="NZ_BAABAH010000004.1"/>
</dbReference>
<evidence type="ECO:0000313" key="2">
    <source>
        <dbReference type="EMBL" id="GAA3813712.1"/>
    </source>
</evidence>
<dbReference type="EMBL" id="BAABAH010000004">
    <property type="protein sequence ID" value="GAA3813712.1"/>
    <property type="molecule type" value="Genomic_DNA"/>
</dbReference>
<protein>
    <submittedName>
        <fullName evidence="2">Uncharacterized protein</fullName>
    </submittedName>
</protein>
<keyword evidence="3" id="KW-1185">Reference proteome</keyword>
<name>A0ABP7IAI2_9ACTN</name>
<evidence type="ECO:0000256" key="1">
    <source>
        <dbReference type="SAM" id="MobiDB-lite"/>
    </source>
</evidence>
<evidence type="ECO:0000313" key="3">
    <source>
        <dbReference type="Proteomes" id="UP001501821"/>
    </source>
</evidence>
<feature type="compositionally biased region" description="Basic and acidic residues" evidence="1">
    <location>
        <begin position="36"/>
        <end position="47"/>
    </location>
</feature>
<reference evidence="3" key="1">
    <citation type="journal article" date="2019" name="Int. J. Syst. Evol. Microbiol.">
        <title>The Global Catalogue of Microorganisms (GCM) 10K type strain sequencing project: providing services to taxonomists for standard genome sequencing and annotation.</title>
        <authorList>
            <consortium name="The Broad Institute Genomics Platform"/>
            <consortium name="The Broad Institute Genome Sequencing Center for Infectious Disease"/>
            <person name="Wu L."/>
            <person name="Ma J."/>
        </authorList>
    </citation>
    <scope>NUCLEOTIDE SEQUENCE [LARGE SCALE GENOMIC DNA]</scope>
    <source>
        <strain evidence="3">JCM 16953</strain>
    </source>
</reference>
<sequence>MAEEKRETEWQRKRRLAEVFGDVLPEVTRDEQDEPSAERETAGDRWLKAQVPPHHG</sequence>
<feature type="region of interest" description="Disordered" evidence="1">
    <location>
        <begin position="21"/>
        <end position="56"/>
    </location>
</feature>
<gene>
    <name evidence="2" type="ORF">GCM10022242_14940</name>
</gene>